<evidence type="ECO:0000256" key="12">
    <source>
        <dbReference type="ARBA" id="ARBA00034617"/>
    </source>
</evidence>
<keyword evidence="9" id="KW-0238">DNA-binding</keyword>
<keyword evidence="5 15" id="KW-0378">Hydrolase</keyword>
<comment type="catalytic activity">
    <reaction evidence="14">
        <text>ATP + H2O = ADP + phosphate + H(+)</text>
        <dbReference type="Rhea" id="RHEA:13065"/>
        <dbReference type="ChEBI" id="CHEBI:15377"/>
        <dbReference type="ChEBI" id="CHEBI:15378"/>
        <dbReference type="ChEBI" id="CHEBI:30616"/>
        <dbReference type="ChEBI" id="CHEBI:43474"/>
        <dbReference type="ChEBI" id="CHEBI:456216"/>
        <dbReference type="EC" id="5.6.2.4"/>
    </reaction>
</comment>
<gene>
    <name evidence="19" type="primary">uvrD2</name>
    <name evidence="19" type="ORF">CMASS_02800</name>
</gene>
<dbReference type="SUPFAM" id="SSF52980">
    <property type="entry name" value="Restriction endonuclease-like"/>
    <property type="match status" value="1"/>
</dbReference>
<evidence type="ECO:0000256" key="1">
    <source>
        <dbReference type="ARBA" id="ARBA00009922"/>
    </source>
</evidence>
<dbReference type="GO" id="GO:0016787">
    <property type="term" value="F:hydrolase activity"/>
    <property type="evidence" value="ECO:0007669"/>
    <property type="project" value="UniProtKB-KW"/>
</dbReference>
<dbReference type="EC" id="5.6.2.4" evidence="13"/>
<evidence type="ECO:0000256" key="13">
    <source>
        <dbReference type="ARBA" id="ARBA00034808"/>
    </source>
</evidence>
<dbReference type="Gene3D" id="1.10.10.160">
    <property type="match status" value="1"/>
</dbReference>
<evidence type="ECO:0000259" key="17">
    <source>
        <dbReference type="PROSITE" id="PS51198"/>
    </source>
</evidence>
<evidence type="ECO:0000256" key="9">
    <source>
        <dbReference type="ARBA" id="ARBA00023125"/>
    </source>
</evidence>
<dbReference type="PROSITE" id="PS51198">
    <property type="entry name" value="UVRD_HELICASE_ATP_BIND"/>
    <property type="match status" value="1"/>
</dbReference>
<feature type="compositionally biased region" description="Acidic residues" evidence="16">
    <location>
        <begin position="821"/>
        <end position="832"/>
    </location>
</feature>
<evidence type="ECO:0000259" key="18">
    <source>
        <dbReference type="PROSITE" id="PS51217"/>
    </source>
</evidence>
<accession>A0ABY7U630</accession>
<keyword evidence="7" id="KW-0269">Exonuclease</keyword>
<dbReference type="SUPFAM" id="SSF52540">
    <property type="entry name" value="P-loop containing nucleoside triphosphate hydrolases"/>
    <property type="match status" value="1"/>
</dbReference>
<keyword evidence="6 15" id="KW-0347">Helicase</keyword>
<dbReference type="Proteomes" id="UP001220064">
    <property type="component" value="Chromosome"/>
</dbReference>
<keyword evidence="8 15" id="KW-0067">ATP-binding</keyword>
<dbReference type="CDD" id="cd17932">
    <property type="entry name" value="DEXQc_UvrD"/>
    <property type="match status" value="1"/>
</dbReference>
<keyword evidence="11" id="KW-0413">Isomerase</keyword>
<evidence type="ECO:0000256" key="11">
    <source>
        <dbReference type="ARBA" id="ARBA00023235"/>
    </source>
</evidence>
<feature type="compositionally biased region" description="Basic and acidic residues" evidence="16">
    <location>
        <begin position="736"/>
        <end position="759"/>
    </location>
</feature>
<comment type="catalytic activity">
    <reaction evidence="12">
        <text>Couples ATP hydrolysis with the unwinding of duplex DNA by translocating in the 3'-5' direction.</text>
        <dbReference type="EC" id="5.6.2.4"/>
    </reaction>
</comment>
<evidence type="ECO:0000256" key="5">
    <source>
        <dbReference type="ARBA" id="ARBA00022801"/>
    </source>
</evidence>
<sequence length="1102" mass="120020">MANAHFASSHTPEEIAKALGKHQPTPEQAGVISAGSGPLLVTAGAGAGKTETMASRVVYLVANGMVKPDEVLGLTFTRKAAGQLEQRIRRNLIDLRGSGLIEPRGEIGEALTTIAPKAMTYDSFVGELVREFGLLAPVEPFARLITAAEEYAIAHELVSNYTGKVGVDKQVASVTEDILALAGNMTNRLYDVDTVRDLSTEFLRAAEELPPATKKTEYSKKLLTKMDAQRGRINYLPLVVELARTYRDKQVTTFGEQMAVAARLVVEHPGIGKQLRNRYKVVMLDEYQDTSHAQRVFLRTLFGHAEGAAEGDEPTTVTAVGDPMQSIYGWRGASEENLSSFATDFPAADGSPAPKKELTTSWRNPRLVLDMANTVADVVLADGNASRLVGPLQPRSDAEAGDVQLGYFATSEAECRFVAEHMRDKYLASREAGKELSAAILVRKNSHSVEIAHYLDELDVPYEIVGLGGLLSEPEIQDLLAVATMLIRPQDNSAALRVLSGPMCGIGMRDITALGERARNLAGRLAGEDVGGEEPADQNLSAADDGTILGWLRREVAERTPEAPEQAVGLTDAVADLGERDRYTAEGLQRLEELSSTLRALRSYSLSKPLIDLFADIERAFNVRTEALARGGAAGTAHLDQFADVVATFPGSGLAAWLDYCAMAREREDGLQPGEVPAADDRVLIMTTHKAKGLEWEHVSVLHADSQTYSGKANSYVTRSTELPSADDYLDAEAFAGDKEPTRTHFDRAGEAKKQESKHANELEAARLFYVALTRTESTLTVTGGGTDGSNGKAKKGPYEFLHQLAEKFPDHVVCWNDPNDPQDSDDQDEQGDAATSPESGAFPYLAPDAAALAAADKVRAALDSLPDQVAGERFQQWETEASALIEEHRGLMAPEVEVAVPTELTASDVVALRGDPTQFARRQRRPVPFKPNAYAKRGTAFHSWLEEYFGGSALLSEEELPGLDEELGLEDLAALKDSFQASQWAQRTPVEVEAPFEITVDGAVVRGRMDAVFRDPDGTWVVVDWKTGRPPQGEDMRAAEQQLAVYREAWRRIRQRAGEESPQVKALFHYVTDGFDFEPRHLGGADELAGVLRQAVRRVEY</sequence>
<evidence type="ECO:0000256" key="7">
    <source>
        <dbReference type="ARBA" id="ARBA00022839"/>
    </source>
</evidence>
<keyword evidence="20" id="KW-1185">Reference proteome</keyword>
<dbReference type="InterPro" id="IPR000212">
    <property type="entry name" value="DNA_helicase_UvrD/REP"/>
</dbReference>
<feature type="domain" description="UvrD-like helicase C-terminal" evidence="18">
    <location>
        <begin position="372"/>
        <end position="693"/>
    </location>
</feature>
<dbReference type="Pfam" id="PF13361">
    <property type="entry name" value="UvrD_C"/>
    <property type="match status" value="1"/>
</dbReference>
<evidence type="ECO:0000313" key="20">
    <source>
        <dbReference type="Proteomes" id="UP001220064"/>
    </source>
</evidence>
<name>A0ABY7U630_9CORY</name>
<evidence type="ECO:0000256" key="2">
    <source>
        <dbReference type="ARBA" id="ARBA00022722"/>
    </source>
</evidence>
<feature type="region of interest" description="Disordered" evidence="16">
    <location>
        <begin position="735"/>
        <end position="759"/>
    </location>
</feature>
<dbReference type="InterPro" id="IPR027417">
    <property type="entry name" value="P-loop_NTPase"/>
</dbReference>
<keyword evidence="2" id="KW-0540">Nuclease</keyword>
<dbReference type="InterPro" id="IPR014016">
    <property type="entry name" value="UvrD-like_ATP-bd"/>
</dbReference>
<evidence type="ECO:0000256" key="6">
    <source>
        <dbReference type="ARBA" id="ARBA00022806"/>
    </source>
</evidence>
<feature type="domain" description="UvrD-like helicase ATP-binding" evidence="17">
    <location>
        <begin position="22"/>
        <end position="365"/>
    </location>
</feature>
<proteinExistence type="inferred from homology"/>
<evidence type="ECO:0000256" key="10">
    <source>
        <dbReference type="ARBA" id="ARBA00023204"/>
    </source>
</evidence>
<dbReference type="Gene3D" id="3.40.50.300">
    <property type="entry name" value="P-loop containing nucleotide triphosphate hydrolases"/>
    <property type="match status" value="3"/>
</dbReference>
<dbReference type="InterPro" id="IPR011604">
    <property type="entry name" value="PDDEXK-like_dom_sf"/>
</dbReference>
<dbReference type="EMBL" id="CP063189">
    <property type="protein sequence ID" value="WCZ32019.1"/>
    <property type="molecule type" value="Genomic_DNA"/>
</dbReference>
<evidence type="ECO:0000256" key="3">
    <source>
        <dbReference type="ARBA" id="ARBA00022741"/>
    </source>
</evidence>
<dbReference type="Pfam" id="PF00580">
    <property type="entry name" value="UvrD-helicase"/>
    <property type="match status" value="1"/>
</dbReference>
<evidence type="ECO:0000256" key="8">
    <source>
        <dbReference type="ARBA" id="ARBA00022840"/>
    </source>
</evidence>
<dbReference type="GO" id="GO:0003678">
    <property type="term" value="F:DNA helicase activity"/>
    <property type="evidence" value="ECO:0007669"/>
    <property type="project" value="UniProtKB-EC"/>
</dbReference>
<evidence type="ECO:0000313" key="19">
    <source>
        <dbReference type="EMBL" id="WCZ32019.1"/>
    </source>
</evidence>
<dbReference type="Gene3D" id="3.90.320.10">
    <property type="match status" value="1"/>
</dbReference>
<evidence type="ECO:0000256" key="14">
    <source>
        <dbReference type="ARBA" id="ARBA00048988"/>
    </source>
</evidence>
<feature type="binding site" evidence="15">
    <location>
        <begin position="43"/>
        <end position="50"/>
    </location>
    <ligand>
        <name>ATP</name>
        <dbReference type="ChEBI" id="CHEBI:30616"/>
    </ligand>
</feature>
<dbReference type="InterPro" id="IPR013986">
    <property type="entry name" value="DExx_box_DNA_helicase_dom_sf"/>
</dbReference>
<comment type="similarity">
    <text evidence="1">Belongs to the helicase family. UvrD subfamily.</text>
</comment>
<evidence type="ECO:0000256" key="15">
    <source>
        <dbReference type="PROSITE-ProRule" id="PRU00560"/>
    </source>
</evidence>
<reference evidence="19 20" key="1">
    <citation type="submission" date="2020-10" db="EMBL/GenBank/DDBJ databases">
        <title>Complete genome sequence of Corynebacterium massiliense DSM 45435, type strain of Corynebacterium massiliense.</title>
        <authorList>
            <person name="Busche T."/>
            <person name="Kalinowski J."/>
            <person name="Ruckert C."/>
        </authorList>
    </citation>
    <scope>NUCLEOTIDE SEQUENCE [LARGE SCALE GENOMIC DNA]</scope>
    <source>
        <strain evidence="19 20">DSM 45435</strain>
    </source>
</reference>
<dbReference type="InterPro" id="IPR011335">
    <property type="entry name" value="Restrct_endonuc-II-like"/>
</dbReference>
<dbReference type="RefSeq" id="WP_022863620.1">
    <property type="nucleotide sequence ID" value="NZ_ATVG01000013.1"/>
</dbReference>
<evidence type="ECO:0000256" key="16">
    <source>
        <dbReference type="SAM" id="MobiDB-lite"/>
    </source>
</evidence>
<keyword evidence="4" id="KW-0227">DNA damage</keyword>
<feature type="region of interest" description="Disordered" evidence="16">
    <location>
        <begin position="813"/>
        <end position="843"/>
    </location>
</feature>
<dbReference type="InterPro" id="IPR014017">
    <property type="entry name" value="DNA_helicase_UvrD-like_C"/>
</dbReference>
<protein>
    <recommendedName>
        <fullName evidence="13">DNA 3'-5' helicase</fullName>
        <ecNumber evidence="13">5.6.2.4</ecNumber>
    </recommendedName>
</protein>
<dbReference type="PROSITE" id="PS51217">
    <property type="entry name" value="UVRD_HELICASE_CTER"/>
    <property type="match status" value="1"/>
</dbReference>
<organism evidence="19 20">
    <name type="scientific">Corynebacterium massiliense DSM 45435</name>
    <dbReference type="NCBI Taxonomy" id="1121364"/>
    <lineage>
        <taxon>Bacteria</taxon>
        <taxon>Bacillati</taxon>
        <taxon>Actinomycetota</taxon>
        <taxon>Actinomycetes</taxon>
        <taxon>Mycobacteriales</taxon>
        <taxon>Corynebacteriaceae</taxon>
        <taxon>Corynebacterium</taxon>
    </lineage>
</organism>
<keyword evidence="10" id="KW-0234">DNA repair</keyword>
<evidence type="ECO:0000256" key="4">
    <source>
        <dbReference type="ARBA" id="ARBA00022763"/>
    </source>
</evidence>
<dbReference type="PANTHER" id="PTHR11070:SF55">
    <property type="entry name" value="DNA 3'-5' HELICASE"/>
    <property type="match status" value="1"/>
</dbReference>
<dbReference type="InterPro" id="IPR038726">
    <property type="entry name" value="PDDEXK_AddAB-type"/>
</dbReference>
<keyword evidence="3 15" id="KW-0547">Nucleotide-binding</keyword>
<dbReference type="Gene3D" id="1.10.486.10">
    <property type="entry name" value="PCRA, domain 4"/>
    <property type="match status" value="1"/>
</dbReference>
<dbReference type="PANTHER" id="PTHR11070">
    <property type="entry name" value="UVRD / RECB / PCRA DNA HELICASE FAMILY MEMBER"/>
    <property type="match status" value="1"/>
</dbReference>
<dbReference type="Pfam" id="PF12705">
    <property type="entry name" value="PDDEXK_1"/>
    <property type="match status" value="1"/>
</dbReference>